<organism evidence="1 2">
    <name type="scientific">Hydrogenimonas thermophila</name>
    <dbReference type="NCBI Taxonomy" id="223786"/>
    <lineage>
        <taxon>Bacteria</taxon>
        <taxon>Pseudomonadati</taxon>
        <taxon>Campylobacterota</taxon>
        <taxon>Epsilonproteobacteria</taxon>
        <taxon>Campylobacterales</taxon>
        <taxon>Hydrogenimonadaceae</taxon>
        <taxon>Hydrogenimonas</taxon>
    </lineage>
</organism>
<name>A0A1I5L3C2_9BACT</name>
<keyword evidence="2" id="KW-1185">Reference proteome</keyword>
<proteinExistence type="predicted"/>
<gene>
    <name evidence="1" type="ORF">SAMN05216234_1024</name>
</gene>
<evidence type="ECO:0000313" key="1">
    <source>
        <dbReference type="EMBL" id="SFO91356.1"/>
    </source>
</evidence>
<dbReference type="Proteomes" id="UP000199227">
    <property type="component" value="Unassembled WGS sequence"/>
</dbReference>
<dbReference type="EMBL" id="FOXB01000002">
    <property type="protein sequence ID" value="SFO91356.1"/>
    <property type="molecule type" value="Genomic_DNA"/>
</dbReference>
<dbReference type="AlphaFoldDB" id="A0A1I5L3C2"/>
<dbReference type="OrthoDB" id="5334039at2"/>
<dbReference type="STRING" id="223786.SAMN05216234_1024"/>
<dbReference type="RefSeq" id="WP_092909970.1">
    <property type="nucleotide sequence ID" value="NZ_FOXB01000002.1"/>
</dbReference>
<reference evidence="1 2" key="1">
    <citation type="submission" date="2016-10" db="EMBL/GenBank/DDBJ databases">
        <authorList>
            <person name="de Groot N.N."/>
        </authorList>
    </citation>
    <scope>NUCLEOTIDE SEQUENCE [LARGE SCALE GENOMIC DNA]</scope>
    <source>
        <strain evidence="1 2">EP1-55-1</strain>
    </source>
</reference>
<evidence type="ECO:0000313" key="2">
    <source>
        <dbReference type="Proteomes" id="UP000199227"/>
    </source>
</evidence>
<protein>
    <submittedName>
        <fullName evidence="1">Uncharacterized protein</fullName>
    </submittedName>
</protein>
<sequence length="125" mass="14582">MSRKHNENVLPPAYEGVERHLMALFYSGVYVTNADIVKVGKLLGLELPLKDRMALLKQIMHHAHENNMKSQMMQGFMQLLQERTKIYNDLAQNFPTAAPLIQQWIQKARSTIMLLQREMRSNPYE</sequence>
<accession>A0A1I5L3C2</accession>